<dbReference type="Proteomes" id="UP000254621">
    <property type="component" value="Unassembled WGS sequence"/>
</dbReference>
<reference evidence="2 4" key="2">
    <citation type="submission" date="2018-06" db="EMBL/GenBank/DDBJ databases">
        <authorList>
            <consortium name="Pathogen Informatics"/>
            <person name="Doyle S."/>
        </authorList>
    </citation>
    <scope>NUCLEOTIDE SEQUENCE [LARGE SCALE GENOMIC DNA]</scope>
    <source>
        <strain evidence="2 4">NCTC13645</strain>
    </source>
</reference>
<dbReference type="EMBL" id="UHIV01000004">
    <property type="protein sequence ID" value="SUP59618.1"/>
    <property type="molecule type" value="Genomic_DNA"/>
</dbReference>
<evidence type="ECO:0000313" key="3">
    <source>
        <dbReference type="Proteomes" id="UP000051992"/>
    </source>
</evidence>
<dbReference type="EMBL" id="JQBM01000001">
    <property type="protein sequence ID" value="KRN47234.1"/>
    <property type="molecule type" value="Genomic_DNA"/>
</dbReference>
<name>A0A0R2H353_WEIVI</name>
<evidence type="ECO:0000313" key="2">
    <source>
        <dbReference type="EMBL" id="SUP59618.1"/>
    </source>
</evidence>
<evidence type="ECO:0000313" key="4">
    <source>
        <dbReference type="Proteomes" id="UP000254621"/>
    </source>
</evidence>
<evidence type="ECO:0000313" key="1">
    <source>
        <dbReference type="EMBL" id="KRN47234.1"/>
    </source>
</evidence>
<reference evidence="1 3" key="1">
    <citation type="journal article" date="2015" name="Genome Announc.">
        <title>Expanding the biotechnology potential of lactobacilli through comparative genomics of 213 strains and associated genera.</title>
        <authorList>
            <person name="Sun Z."/>
            <person name="Harris H.M."/>
            <person name="McCann A."/>
            <person name="Guo C."/>
            <person name="Argimon S."/>
            <person name="Zhang W."/>
            <person name="Yang X."/>
            <person name="Jeffery I.B."/>
            <person name="Cooney J.C."/>
            <person name="Kagawa T.F."/>
            <person name="Liu W."/>
            <person name="Song Y."/>
            <person name="Salvetti E."/>
            <person name="Wrobel A."/>
            <person name="Rasinkangas P."/>
            <person name="Parkhill J."/>
            <person name="Rea M.C."/>
            <person name="O'Sullivan O."/>
            <person name="Ritari J."/>
            <person name="Douillard F.P."/>
            <person name="Paul Ross R."/>
            <person name="Yang R."/>
            <person name="Briner A.E."/>
            <person name="Felis G.E."/>
            <person name="de Vos W.M."/>
            <person name="Barrangou R."/>
            <person name="Klaenhammer T.R."/>
            <person name="Caufield P.W."/>
            <person name="Cui Y."/>
            <person name="Zhang H."/>
            <person name="O'Toole P.W."/>
        </authorList>
    </citation>
    <scope>NUCLEOTIDE SEQUENCE [LARGE SCALE GENOMIC DNA]</scope>
    <source>
        <strain evidence="1 3">DSM 20410</strain>
    </source>
</reference>
<protein>
    <submittedName>
        <fullName evidence="1">Uncharacterized protein</fullName>
    </submittedName>
</protein>
<dbReference type="AlphaFoldDB" id="A0A0R2H353"/>
<organism evidence="1 3">
    <name type="scientific">Weissella viridescens</name>
    <name type="common">Lactobacillus viridescens</name>
    <dbReference type="NCBI Taxonomy" id="1629"/>
    <lineage>
        <taxon>Bacteria</taxon>
        <taxon>Bacillati</taxon>
        <taxon>Bacillota</taxon>
        <taxon>Bacilli</taxon>
        <taxon>Lactobacillales</taxon>
        <taxon>Lactobacillaceae</taxon>
        <taxon>Weissella</taxon>
    </lineage>
</organism>
<gene>
    <name evidence="1" type="ORF">IV50_GL000512</name>
    <name evidence="2" type="ORF">NCTC13645_01878</name>
</gene>
<dbReference type="OrthoDB" id="2194429at2"/>
<sequence length="93" mass="10604">MADYTEKEQKVVSNIADTIEKLDDSIAKLDTLESDSKSHSIKEWYDEHKAIHEIKHILSEIGKYGKYDEKEALADEKELEKFIGSLDSDASSK</sequence>
<dbReference type="PATRIC" id="fig|1629.5.peg.516"/>
<accession>A0A0R2H353</accession>
<dbReference type="Proteomes" id="UP000051992">
    <property type="component" value="Unassembled WGS sequence"/>
</dbReference>
<keyword evidence="3" id="KW-1185">Reference proteome</keyword>
<proteinExistence type="predicted"/>
<dbReference type="RefSeq" id="WP_057744571.1">
    <property type="nucleotide sequence ID" value="NZ_BJLU01000009.1"/>
</dbReference>